<sequence>MSGYLHHLRICNAHNPEDYRSWSIGASEVGMVPHAIADKLLQCGFSENGSGLALPAGPFEDVSKKLAEVSERLREAGLAARARGEFYPVLTHPDAEPLAVIDRGVATEFGIVNKGFHLNGIVRRMDGTFMWVARRARDKATYPGKLDNMVAGGHPAGISAFDNLLKECAEEAGIPAEIAATARPTGVISYRMAVPAGLRRHMFYTYDLELDPDFVPEAVDGEVESFELLPVGEVMRIVESEPGAFKYNCNLAIIDFLLRHGFIAPDHPDYFELANGLRLRNV</sequence>
<accession>A0A9J7AKH0</accession>
<dbReference type="Proteomes" id="UP001060336">
    <property type="component" value="Chromosome"/>
</dbReference>
<dbReference type="Gene3D" id="3.90.79.10">
    <property type="entry name" value="Nucleoside Triphosphate Pyrophosphohydrolase"/>
    <property type="match status" value="1"/>
</dbReference>
<dbReference type="AlphaFoldDB" id="A0A9J7AKH0"/>
<dbReference type="Pfam" id="PF00293">
    <property type="entry name" value="NUDIX"/>
    <property type="match status" value="1"/>
</dbReference>
<dbReference type="FunFam" id="3.90.79.10:FF:000019">
    <property type="entry name" value="Thiamin pyrophosphokinase, putative"/>
    <property type="match status" value="1"/>
</dbReference>
<gene>
    <name evidence="2" type="ORF">NUH88_12125</name>
</gene>
<dbReference type="PROSITE" id="PS51462">
    <property type="entry name" value="NUDIX"/>
    <property type="match status" value="1"/>
</dbReference>
<protein>
    <submittedName>
        <fullName evidence="2">DUF4743 domain-containing protein</fullName>
    </submittedName>
</protein>
<dbReference type="InterPro" id="IPR000086">
    <property type="entry name" value="NUDIX_hydrolase_dom"/>
</dbReference>
<keyword evidence="3" id="KW-1185">Reference proteome</keyword>
<dbReference type="InterPro" id="IPR031804">
    <property type="entry name" value="DUF4743"/>
</dbReference>
<name>A0A9J7AKH0_9PROT</name>
<dbReference type="SUPFAM" id="SSF55811">
    <property type="entry name" value="Nudix"/>
    <property type="match status" value="1"/>
</dbReference>
<feature type="domain" description="Nudix hydrolase" evidence="1">
    <location>
        <begin position="102"/>
        <end position="255"/>
    </location>
</feature>
<organism evidence="2 3">
    <name type="scientific">Nisaea acidiphila</name>
    <dbReference type="NCBI Taxonomy" id="1862145"/>
    <lineage>
        <taxon>Bacteria</taxon>
        <taxon>Pseudomonadati</taxon>
        <taxon>Pseudomonadota</taxon>
        <taxon>Alphaproteobacteria</taxon>
        <taxon>Rhodospirillales</taxon>
        <taxon>Thalassobaculaceae</taxon>
        <taxon>Nisaea</taxon>
    </lineage>
</organism>
<evidence type="ECO:0000313" key="3">
    <source>
        <dbReference type="Proteomes" id="UP001060336"/>
    </source>
</evidence>
<reference evidence="2" key="1">
    <citation type="submission" date="2022-08" db="EMBL/GenBank/DDBJ databases">
        <title>Nisaea acidiphila sp. nov., isolated from a marine algal debris and emended description of the genus Nisaea Urios et al. 2008.</title>
        <authorList>
            <person name="Kwon K."/>
        </authorList>
    </citation>
    <scope>NUCLEOTIDE SEQUENCE</scope>
    <source>
        <strain evidence="2">MEBiC11861</strain>
    </source>
</reference>
<dbReference type="InterPro" id="IPR015797">
    <property type="entry name" value="NUDIX_hydrolase-like_dom_sf"/>
</dbReference>
<evidence type="ECO:0000313" key="2">
    <source>
        <dbReference type="EMBL" id="UUX48163.1"/>
    </source>
</evidence>
<dbReference type="RefSeq" id="WP_257766671.1">
    <property type="nucleotide sequence ID" value="NZ_CP102480.1"/>
</dbReference>
<proteinExistence type="predicted"/>
<dbReference type="EMBL" id="CP102480">
    <property type="protein sequence ID" value="UUX48163.1"/>
    <property type="molecule type" value="Genomic_DNA"/>
</dbReference>
<dbReference type="Pfam" id="PF15916">
    <property type="entry name" value="DUF4743"/>
    <property type="match status" value="1"/>
</dbReference>
<dbReference type="PANTHER" id="PTHR13622">
    <property type="entry name" value="THIAMIN PYROPHOSPHOKINASE"/>
    <property type="match status" value="1"/>
</dbReference>
<dbReference type="GO" id="GO:0044715">
    <property type="term" value="F:8-oxo-dGDP phosphatase activity"/>
    <property type="evidence" value="ECO:0007669"/>
    <property type="project" value="TreeGrafter"/>
</dbReference>
<evidence type="ECO:0000259" key="1">
    <source>
        <dbReference type="PROSITE" id="PS51462"/>
    </source>
</evidence>
<dbReference type="KEGG" id="naci:NUH88_12125"/>
<dbReference type="CDD" id="cd03676">
    <property type="entry name" value="NUDIX_Tnr3_like"/>
    <property type="match status" value="1"/>
</dbReference>
<dbReference type="PANTHER" id="PTHR13622:SF8">
    <property type="entry name" value="THIAMIN PYROPHOSPHOKINASE 1"/>
    <property type="match status" value="1"/>
</dbReference>